<feature type="compositionally biased region" description="Low complexity" evidence="1">
    <location>
        <begin position="57"/>
        <end position="71"/>
    </location>
</feature>
<reference evidence="3 4" key="1">
    <citation type="submission" date="2020-08" db="EMBL/GenBank/DDBJ databases">
        <title>Genomic Encyclopedia of Type Strains, Phase IV (KMG-V): Genome sequencing to study the core and pangenomes of soil and plant-associated prokaryotes.</title>
        <authorList>
            <person name="Whitman W."/>
        </authorList>
    </citation>
    <scope>NUCLEOTIDE SEQUENCE [LARGE SCALE GENOMIC DNA]</scope>
    <source>
        <strain evidence="3 4">SEMIA 492</strain>
    </source>
</reference>
<keyword evidence="2" id="KW-0732">Signal</keyword>
<name>A0A7W6ZPQ9_9HYPH</name>
<organism evidence="3 4">
    <name type="scientific">Rhizobium leucaenae</name>
    <dbReference type="NCBI Taxonomy" id="29450"/>
    <lineage>
        <taxon>Bacteria</taxon>
        <taxon>Pseudomonadati</taxon>
        <taxon>Pseudomonadota</taxon>
        <taxon>Alphaproteobacteria</taxon>
        <taxon>Hyphomicrobiales</taxon>
        <taxon>Rhizobiaceae</taxon>
        <taxon>Rhizobium/Agrobacterium group</taxon>
        <taxon>Rhizobium</taxon>
    </lineage>
</organism>
<proteinExistence type="predicted"/>
<sequence>MSLTPRFSHRFFLAALAVGLTALPPLAVAQSKNSETSLPGMTTQPDKGARPTDSGQSDDTAPADEAAAPDDSAPPPPGDSVVTRPLDAAAGTFKTEKTAPGAEPKTEDAIKPSQGVGVFDRMGAKLPDLPPEKAFTGKVDEAYGAFQRGYYLTAFQKALPRAQLGDPAAQTLLAELMSQGLGVKRDTKDAAFWYGKAAEGGDATSMFKYALLLMEGRDLPRDEKKADEWMKKAADAGQPSAEFNWGQSLTADNPGIKGLQMALPYYEKAAQQGIADAQYAVSQLYLNLPDLPAEKKAQAREWLSRAANAGFDTAQLDMGVWLINGIGGKQDLENGFNWMRVAAYRGNVVAQNKLAHLYINALGTKQDPVAAATWYVISRRAGLKDPELEDFYQGIEDYQQKAAIDAANKFRRAQ</sequence>
<dbReference type="Gene3D" id="1.25.40.10">
    <property type="entry name" value="Tetratricopeptide repeat domain"/>
    <property type="match status" value="2"/>
</dbReference>
<accession>A0A7W6ZPQ9</accession>
<evidence type="ECO:0008006" key="5">
    <source>
        <dbReference type="Google" id="ProtNLM"/>
    </source>
</evidence>
<feature type="signal peptide" evidence="2">
    <location>
        <begin position="1"/>
        <end position="29"/>
    </location>
</feature>
<feature type="compositionally biased region" description="Polar residues" evidence="1">
    <location>
        <begin position="31"/>
        <end position="45"/>
    </location>
</feature>
<dbReference type="InterPro" id="IPR006597">
    <property type="entry name" value="Sel1-like"/>
</dbReference>
<feature type="region of interest" description="Disordered" evidence="1">
    <location>
        <begin position="31"/>
        <end position="114"/>
    </location>
</feature>
<evidence type="ECO:0000256" key="2">
    <source>
        <dbReference type="SAM" id="SignalP"/>
    </source>
</evidence>
<feature type="chain" id="PRO_5031049987" description="Sel1 repeat family protein" evidence="2">
    <location>
        <begin position="30"/>
        <end position="414"/>
    </location>
</feature>
<dbReference type="InterPro" id="IPR011990">
    <property type="entry name" value="TPR-like_helical_dom_sf"/>
</dbReference>
<evidence type="ECO:0000313" key="4">
    <source>
        <dbReference type="Proteomes" id="UP000543836"/>
    </source>
</evidence>
<dbReference type="PANTHER" id="PTHR11102:SF160">
    <property type="entry name" value="ERAD-ASSOCIATED E3 UBIQUITIN-PROTEIN LIGASE COMPONENT HRD3"/>
    <property type="match status" value="1"/>
</dbReference>
<keyword evidence="4" id="KW-1185">Reference proteome</keyword>
<dbReference type="OrthoDB" id="9816559at2"/>
<evidence type="ECO:0000313" key="3">
    <source>
        <dbReference type="EMBL" id="MBB4566439.1"/>
    </source>
</evidence>
<dbReference type="SUPFAM" id="SSF81901">
    <property type="entry name" value="HCP-like"/>
    <property type="match status" value="1"/>
</dbReference>
<dbReference type="Pfam" id="PF08238">
    <property type="entry name" value="Sel1"/>
    <property type="match status" value="6"/>
</dbReference>
<gene>
    <name evidence="3" type="ORF">GGE60_000527</name>
</gene>
<protein>
    <recommendedName>
        <fullName evidence="5">Sel1 repeat family protein</fullName>
    </recommendedName>
</protein>
<dbReference type="AlphaFoldDB" id="A0A7W6ZPQ9"/>
<dbReference type="Proteomes" id="UP000543836">
    <property type="component" value="Unassembled WGS sequence"/>
</dbReference>
<evidence type="ECO:0000256" key="1">
    <source>
        <dbReference type="SAM" id="MobiDB-lite"/>
    </source>
</evidence>
<dbReference type="RefSeq" id="WP_028752917.1">
    <property type="nucleotide sequence ID" value="NZ_JACIIG010000001.1"/>
</dbReference>
<dbReference type="SMART" id="SM00671">
    <property type="entry name" value="SEL1"/>
    <property type="match status" value="6"/>
</dbReference>
<dbReference type="InterPro" id="IPR050767">
    <property type="entry name" value="Sel1_AlgK"/>
</dbReference>
<dbReference type="EMBL" id="JACIIG010000001">
    <property type="protein sequence ID" value="MBB4566439.1"/>
    <property type="molecule type" value="Genomic_DNA"/>
</dbReference>
<dbReference type="GeneID" id="32527554"/>
<dbReference type="PANTHER" id="PTHR11102">
    <property type="entry name" value="SEL-1-LIKE PROTEIN"/>
    <property type="match status" value="1"/>
</dbReference>
<comment type="caution">
    <text evidence="3">The sequence shown here is derived from an EMBL/GenBank/DDBJ whole genome shotgun (WGS) entry which is preliminary data.</text>
</comment>